<proteinExistence type="predicted"/>
<evidence type="ECO:0000313" key="3">
    <source>
        <dbReference type="Proteomes" id="UP001335648"/>
    </source>
</evidence>
<dbReference type="EMBL" id="JAULUE010002066">
    <property type="protein sequence ID" value="KAK5877397.1"/>
    <property type="molecule type" value="Genomic_DNA"/>
</dbReference>
<dbReference type="AlphaFoldDB" id="A0AAN8B3A9"/>
<sequence length="120" mass="12876">MLSHPVFSHDPFMNTSSCKASFSTWGYFCSIMHGGGIKTVDAMAFPPPIQCHVHTPGVQWRGSVGRNRAPRLATHTSRGVGSMCEEHGIKRGTSVATGLWRPGTMEAPGQPQSPGPCRKG</sequence>
<evidence type="ECO:0000313" key="2">
    <source>
        <dbReference type="EMBL" id="KAK5877397.1"/>
    </source>
</evidence>
<organism evidence="2 3">
    <name type="scientific">Champsocephalus esox</name>
    <name type="common">pike icefish</name>
    <dbReference type="NCBI Taxonomy" id="159716"/>
    <lineage>
        <taxon>Eukaryota</taxon>
        <taxon>Metazoa</taxon>
        <taxon>Chordata</taxon>
        <taxon>Craniata</taxon>
        <taxon>Vertebrata</taxon>
        <taxon>Euteleostomi</taxon>
        <taxon>Actinopterygii</taxon>
        <taxon>Neopterygii</taxon>
        <taxon>Teleostei</taxon>
        <taxon>Neoteleostei</taxon>
        <taxon>Acanthomorphata</taxon>
        <taxon>Eupercaria</taxon>
        <taxon>Perciformes</taxon>
        <taxon>Notothenioidei</taxon>
        <taxon>Channichthyidae</taxon>
        <taxon>Champsocephalus</taxon>
    </lineage>
</organism>
<dbReference type="Proteomes" id="UP001335648">
    <property type="component" value="Unassembled WGS sequence"/>
</dbReference>
<feature type="region of interest" description="Disordered" evidence="1">
    <location>
        <begin position="99"/>
        <end position="120"/>
    </location>
</feature>
<keyword evidence="3" id="KW-1185">Reference proteome</keyword>
<evidence type="ECO:0000256" key="1">
    <source>
        <dbReference type="SAM" id="MobiDB-lite"/>
    </source>
</evidence>
<gene>
    <name evidence="2" type="ORF">CesoFtcFv8_024903</name>
</gene>
<reference evidence="2 3" key="1">
    <citation type="journal article" date="2023" name="Mol. Biol. Evol.">
        <title>Genomics of Secondarily Temperate Adaptation in the Only Non-Antarctic Icefish.</title>
        <authorList>
            <person name="Rivera-Colon A.G."/>
            <person name="Rayamajhi N."/>
            <person name="Minhas B.F."/>
            <person name="Madrigal G."/>
            <person name="Bilyk K.T."/>
            <person name="Yoon V."/>
            <person name="Hune M."/>
            <person name="Gregory S."/>
            <person name="Cheng C.H.C."/>
            <person name="Catchen J.M."/>
        </authorList>
    </citation>
    <scope>NUCLEOTIDE SEQUENCE [LARGE SCALE GENOMIC DNA]</scope>
    <source>
        <strain evidence="2">JC2023a</strain>
    </source>
</reference>
<name>A0AAN8B3A9_9TELE</name>
<protein>
    <submittedName>
        <fullName evidence="2">Uncharacterized protein</fullName>
    </submittedName>
</protein>
<comment type="caution">
    <text evidence="2">The sequence shown here is derived from an EMBL/GenBank/DDBJ whole genome shotgun (WGS) entry which is preliminary data.</text>
</comment>
<accession>A0AAN8B3A9</accession>